<dbReference type="InterPro" id="IPR020449">
    <property type="entry name" value="Tscrpt_reg_AraC-type_HTH"/>
</dbReference>
<dbReference type="InterPro" id="IPR009057">
    <property type="entry name" value="Homeodomain-like_sf"/>
</dbReference>
<dbReference type="Pfam" id="PF12833">
    <property type="entry name" value="HTH_18"/>
    <property type="match status" value="1"/>
</dbReference>
<organism evidence="5 6">
    <name type="scientific">Marinobacter mobilis</name>
    <dbReference type="NCBI Taxonomy" id="488533"/>
    <lineage>
        <taxon>Bacteria</taxon>
        <taxon>Pseudomonadati</taxon>
        <taxon>Pseudomonadota</taxon>
        <taxon>Gammaproteobacteria</taxon>
        <taxon>Pseudomonadales</taxon>
        <taxon>Marinobacteraceae</taxon>
        <taxon>Marinobacter</taxon>
    </lineage>
</organism>
<sequence>MPLGDLLPMATEFWLTSIQKLAYWILEDNLPSKSLHLPYPAPEYWQRYEEVFGCPVTFSSDIMEWRFEASILAESCPNANPITASITADLCDQLMASLPTDSKLVEQIRKVCLSQRGKFPSAEDLAQQVGMSTRTLHRQLATENRSYQAVVDEIRCTLAKQFLDQPDLPVEEVAAQVGFSEAANFRKAFKRWTGLTPSEYRQNKSQVYA</sequence>
<dbReference type="STRING" id="488533.SAMN04487960_102108"/>
<dbReference type="SMART" id="SM00342">
    <property type="entry name" value="HTH_ARAC"/>
    <property type="match status" value="1"/>
</dbReference>
<dbReference type="Proteomes" id="UP000199675">
    <property type="component" value="Unassembled WGS sequence"/>
</dbReference>
<dbReference type="PROSITE" id="PS01124">
    <property type="entry name" value="HTH_ARAC_FAMILY_2"/>
    <property type="match status" value="1"/>
</dbReference>
<evidence type="ECO:0000256" key="2">
    <source>
        <dbReference type="ARBA" id="ARBA00023125"/>
    </source>
</evidence>
<dbReference type="InterPro" id="IPR018060">
    <property type="entry name" value="HTH_AraC"/>
</dbReference>
<dbReference type="Gene3D" id="1.10.10.60">
    <property type="entry name" value="Homeodomain-like"/>
    <property type="match status" value="1"/>
</dbReference>
<reference evidence="5 6" key="1">
    <citation type="submission" date="2016-10" db="EMBL/GenBank/DDBJ databases">
        <authorList>
            <person name="de Groot N.N."/>
        </authorList>
    </citation>
    <scope>NUCLEOTIDE SEQUENCE [LARGE SCALE GENOMIC DNA]</scope>
    <source>
        <strain evidence="5 6">CGMCC 1.7059</strain>
    </source>
</reference>
<accession>A0A1H2SEJ4</accession>
<keyword evidence="1" id="KW-0805">Transcription regulation</keyword>
<dbReference type="PRINTS" id="PR00032">
    <property type="entry name" value="HTHARAC"/>
</dbReference>
<evidence type="ECO:0000256" key="3">
    <source>
        <dbReference type="ARBA" id="ARBA00023163"/>
    </source>
</evidence>
<dbReference type="SUPFAM" id="SSF46689">
    <property type="entry name" value="Homeodomain-like"/>
    <property type="match status" value="1"/>
</dbReference>
<dbReference type="EMBL" id="FNNE01000002">
    <property type="protein sequence ID" value="SDW29947.1"/>
    <property type="molecule type" value="Genomic_DNA"/>
</dbReference>
<dbReference type="PANTHER" id="PTHR47894:SF1">
    <property type="entry name" value="HTH-TYPE TRANSCRIPTIONAL REGULATOR VQSM"/>
    <property type="match status" value="1"/>
</dbReference>
<proteinExistence type="predicted"/>
<evidence type="ECO:0000259" key="4">
    <source>
        <dbReference type="PROSITE" id="PS01124"/>
    </source>
</evidence>
<dbReference type="GO" id="GO:0003700">
    <property type="term" value="F:DNA-binding transcription factor activity"/>
    <property type="evidence" value="ECO:0007669"/>
    <property type="project" value="InterPro"/>
</dbReference>
<keyword evidence="6" id="KW-1185">Reference proteome</keyword>
<dbReference type="Pfam" id="PF12625">
    <property type="entry name" value="Arabinose_bd"/>
    <property type="match status" value="1"/>
</dbReference>
<evidence type="ECO:0000313" key="5">
    <source>
        <dbReference type="EMBL" id="SDW29947.1"/>
    </source>
</evidence>
<feature type="domain" description="HTH araC/xylS-type" evidence="4">
    <location>
        <begin position="102"/>
        <end position="203"/>
    </location>
</feature>
<name>A0A1H2SEJ4_9GAMM</name>
<evidence type="ECO:0000313" key="6">
    <source>
        <dbReference type="Proteomes" id="UP000199675"/>
    </source>
</evidence>
<dbReference type="GO" id="GO:0005829">
    <property type="term" value="C:cytosol"/>
    <property type="evidence" value="ECO:0007669"/>
    <property type="project" value="TreeGrafter"/>
</dbReference>
<gene>
    <name evidence="5" type="ORF">SAMN04487960_102108</name>
</gene>
<dbReference type="PANTHER" id="PTHR47894">
    <property type="entry name" value="HTH-TYPE TRANSCRIPTIONAL REGULATOR GADX"/>
    <property type="match status" value="1"/>
</dbReference>
<keyword evidence="3" id="KW-0804">Transcription</keyword>
<dbReference type="InterPro" id="IPR032687">
    <property type="entry name" value="AraC-type_N"/>
</dbReference>
<dbReference type="AlphaFoldDB" id="A0A1H2SEJ4"/>
<dbReference type="GO" id="GO:0000976">
    <property type="term" value="F:transcription cis-regulatory region binding"/>
    <property type="evidence" value="ECO:0007669"/>
    <property type="project" value="TreeGrafter"/>
</dbReference>
<evidence type="ECO:0000256" key="1">
    <source>
        <dbReference type="ARBA" id="ARBA00023015"/>
    </source>
</evidence>
<protein>
    <submittedName>
        <fullName evidence="5">AraC-type DNA-binding protein</fullName>
    </submittedName>
</protein>
<keyword evidence="2 5" id="KW-0238">DNA-binding</keyword>